<evidence type="ECO:0000259" key="2">
    <source>
        <dbReference type="Pfam" id="PF02617"/>
    </source>
</evidence>
<dbReference type="GO" id="GO:0008233">
    <property type="term" value="F:peptidase activity"/>
    <property type="evidence" value="ECO:0007669"/>
    <property type="project" value="UniProtKB-KW"/>
</dbReference>
<gene>
    <name evidence="3" type="ORF">EHQ58_06300</name>
</gene>
<evidence type="ECO:0000256" key="1">
    <source>
        <dbReference type="SAM" id="MobiDB-lite"/>
    </source>
</evidence>
<name>A0A4R9K653_9LEPT</name>
<feature type="compositionally biased region" description="Basic residues" evidence="1">
    <location>
        <begin position="1"/>
        <end position="11"/>
    </location>
</feature>
<evidence type="ECO:0000313" key="3">
    <source>
        <dbReference type="EMBL" id="TGL60108.1"/>
    </source>
</evidence>
<feature type="domain" description="Adaptor protein ClpS core" evidence="2">
    <location>
        <begin position="45"/>
        <end position="106"/>
    </location>
</feature>
<dbReference type="Proteomes" id="UP000297693">
    <property type="component" value="Unassembled WGS sequence"/>
</dbReference>
<dbReference type="GO" id="GO:0030163">
    <property type="term" value="P:protein catabolic process"/>
    <property type="evidence" value="ECO:0007669"/>
    <property type="project" value="InterPro"/>
</dbReference>
<reference evidence="3" key="1">
    <citation type="journal article" date="2019" name="PLoS Negl. Trop. Dis.">
        <title>Revisiting the worldwide diversity of Leptospira species in the environment.</title>
        <authorList>
            <person name="Vincent A.T."/>
            <person name="Schiettekatte O."/>
            <person name="Bourhy P."/>
            <person name="Veyrier F.J."/>
            <person name="Picardeau M."/>
        </authorList>
    </citation>
    <scope>NUCLEOTIDE SEQUENCE [LARGE SCALE GENOMIC DNA]</scope>
    <source>
        <strain evidence="3">201702476</strain>
    </source>
</reference>
<sequence>MSSKQSQKRKSNQPGDDWVNVFSNTAQPDTIEETEIVIKRSFGGPWKVVLWDDDHHTYDYVIEMLMAVCNISIEKAFMHAIEVDTLKKTIVFTGELEHAEFIHEKIICYGPDPRMSTSKGSMTATLEN</sequence>
<dbReference type="InterPro" id="IPR003769">
    <property type="entry name" value="ClpS_core"/>
</dbReference>
<comment type="caution">
    <text evidence="3">The sequence shown here is derived from an EMBL/GenBank/DDBJ whole genome shotgun (WGS) entry which is preliminary data.</text>
</comment>
<feature type="region of interest" description="Disordered" evidence="1">
    <location>
        <begin position="1"/>
        <end position="25"/>
    </location>
</feature>
<dbReference type="InterPro" id="IPR014719">
    <property type="entry name" value="Ribosomal_bL12_C/ClpS-like"/>
</dbReference>
<dbReference type="AlphaFoldDB" id="A0A4R9K653"/>
<keyword evidence="3" id="KW-0378">Hydrolase</keyword>
<accession>A0A4R9K653</accession>
<dbReference type="EMBL" id="RQGD01000022">
    <property type="protein sequence ID" value="TGL60108.1"/>
    <property type="molecule type" value="Genomic_DNA"/>
</dbReference>
<evidence type="ECO:0000313" key="4">
    <source>
        <dbReference type="Proteomes" id="UP000297693"/>
    </source>
</evidence>
<protein>
    <submittedName>
        <fullName evidence="3">ATP-dependent Clp protease adaptor ClpS</fullName>
    </submittedName>
</protein>
<dbReference type="Pfam" id="PF02617">
    <property type="entry name" value="ClpS"/>
    <property type="match status" value="1"/>
</dbReference>
<keyword evidence="4" id="KW-1185">Reference proteome</keyword>
<dbReference type="OrthoDB" id="334626at2"/>
<keyword evidence="3" id="KW-0645">Protease</keyword>
<dbReference type="SUPFAM" id="SSF54736">
    <property type="entry name" value="ClpS-like"/>
    <property type="match status" value="1"/>
</dbReference>
<dbReference type="Gene3D" id="3.30.1390.10">
    <property type="match status" value="1"/>
</dbReference>
<dbReference type="GO" id="GO:0006508">
    <property type="term" value="P:proteolysis"/>
    <property type="evidence" value="ECO:0007669"/>
    <property type="project" value="UniProtKB-KW"/>
</dbReference>
<organism evidence="3 4">
    <name type="scientific">Leptospira ognonensis</name>
    <dbReference type="NCBI Taxonomy" id="2484945"/>
    <lineage>
        <taxon>Bacteria</taxon>
        <taxon>Pseudomonadati</taxon>
        <taxon>Spirochaetota</taxon>
        <taxon>Spirochaetia</taxon>
        <taxon>Leptospirales</taxon>
        <taxon>Leptospiraceae</taxon>
        <taxon>Leptospira</taxon>
    </lineage>
</organism>
<proteinExistence type="predicted"/>